<dbReference type="InterPro" id="IPR027785">
    <property type="entry name" value="UvrD-like_helicase_C"/>
</dbReference>
<dbReference type="Gene3D" id="3.40.50.300">
    <property type="entry name" value="P-loop containing nucleotide triphosphate hydrolases"/>
    <property type="match status" value="2"/>
</dbReference>
<comment type="caution">
    <text evidence="4">The sequence shown here is derived from an EMBL/GenBank/DDBJ whole genome shotgun (WGS) entry which is preliminary data.</text>
</comment>
<dbReference type="InterPro" id="IPR027417">
    <property type="entry name" value="P-loop_NTPase"/>
</dbReference>
<evidence type="ECO:0000313" key="5">
    <source>
        <dbReference type="Proteomes" id="UP000434850"/>
    </source>
</evidence>
<dbReference type="EMBL" id="WQLA01000001">
    <property type="protein sequence ID" value="MVN89963.1"/>
    <property type="molecule type" value="Genomic_DNA"/>
</dbReference>
<sequence length="475" mass="54426">MPATEQISKSFPHQPAPQQQELFKRLHEFLLSNNGHECFLLKGYAGTGKTTVVSALVKALKAYGLKSALLAPTGRAAKVITSYSGRKAYTIHKRIYRKKSAMNMDEAFMLAPNLSEDTLFIVDEASMISDEVSGGSYSTLLHDLVNYVYNMKNCKLMLVGDTAQLPPVGADFSPALDARILKEEFALQVFGFELTDVLRQQKDSGILNNVTAVRELIRQEQEVFPQIITKGFKDVYRMTGERLEEGLNYAYSKYGHDGTLVICRSNKNANLYNQQIRNRILYREEELTGGDQIMVVRNNYFWLPEREEGSTGFIANGDIARIKKVRRIEDMYGFRFADVQIEFIDYAEDPVIDCKVLLNTLYTDAPALPQEHQRTFFVEAMKDYEHIPARRDRLNELKKNPYYNALQIKFAYAVTCHKAQGGQWESVFIDQGYLTDEMLNTDFLRWFYTACTRATKELFLVNFSSKFYRDPAPEI</sequence>
<dbReference type="PANTHER" id="PTHR43788:SF6">
    <property type="entry name" value="DNA HELICASE B"/>
    <property type="match status" value="1"/>
</dbReference>
<dbReference type="SMART" id="SM00382">
    <property type="entry name" value="AAA"/>
    <property type="match status" value="1"/>
</dbReference>
<dbReference type="OrthoDB" id="9803432at2"/>
<proteinExistence type="predicted"/>
<dbReference type="AlphaFoldDB" id="A0A6I4IPG6"/>
<dbReference type="InterPro" id="IPR050534">
    <property type="entry name" value="Coronavir_polyprotein_1ab"/>
</dbReference>
<evidence type="ECO:0000256" key="2">
    <source>
        <dbReference type="ARBA" id="ARBA00022840"/>
    </source>
</evidence>
<feature type="domain" description="AAA+ ATPase" evidence="3">
    <location>
        <begin position="35"/>
        <end position="191"/>
    </location>
</feature>
<dbReference type="PANTHER" id="PTHR43788">
    <property type="entry name" value="DNA2/NAM7 HELICASE FAMILY MEMBER"/>
    <property type="match status" value="1"/>
</dbReference>
<keyword evidence="1" id="KW-0547">Nucleotide-binding</keyword>
<evidence type="ECO:0000256" key="1">
    <source>
        <dbReference type="ARBA" id="ARBA00022741"/>
    </source>
</evidence>
<dbReference type="CDD" id="cd18809">
    <property type="entry name" value="SF1_C_RecD"/>
    <property type="match status" value="1"/>
</dbReference>
<protein>
    <submittedName>
        <fullName evidence="4">AAA family ATPase</fullName>
    </submittedName>
</protein>
<dbReference type="InterPro" id="IPR003593">
    <property type="entry name" value="AAA+_ATPase"/>
</dbReference>
<dbReference type="Pfam" id="PF13538">
    <property type="entry name" value="UvrD_C_2"/>
    <property type="match status" value="1"/>
</dbReference>
<dbReference type="GO" id="GO:0005524">
    <property type="term" value="F:ATP binding"/>
    <property type="evidence" value="ECO:0007669"/>
    <property type="project" value="UniProtKB-KW"/>
</dbReference>
<organism evidence="4 5">
    <name type="scientific">Mucilaginibacter aquatilis</name>
    <dbReference type="NCBI Taxonomy" id="1517760"/>
    <lineage>
        <taxon>Bacteria</taxon>
        <taxon>Pseudomonadati</taxon>
        <taxon>Bacteroidota</taxon>
        <taxon>Sphingobacteriia</taxon>
        <taxon>Sphingobacteriales</taxon>
        <taxon>Sphingobacteriaceae</taxon>
        <taxon>Mucilaginibacter</taxon>
    </lineage>
</organism>
<name>A0A6I4IPG6_9SPHI</name>
<reference evidence="4 5" key="1">
    <citation type="submission" date="2019-12" db="EMBL/GenBank/DDBJ databases">
        <title>Mucilaginibacter sp. HME9299 genome sequencing and assembly.</title>
        <authorList>
            <person name="Kang H."/>
            <person name="Kim H."/>
            <person name="Joh K."/>
        </authorList>
    </citation>
    <scope>NUCLEOTIDE SEQUENCE [LARGE SCALE GENOMIC DNA]</scope>
    <source>
        <strain evidence="4 5">HME9299</strain>
    </source>
</reference>
<dbReference type="RefSeq" id="WP_157539748.1">
    <property type="nucleotide sequence ID" value="NZ_WQLA01000001.1"/>
</dbReference>
<accession>A0A6I4IPG6</accession>
<gene>
    <name evidence="4" type="ORF">GO816_02385</name>
</gene>
<keyword evidence="2" id="KW-0067">ATP-binding</keyword>
<evidence type="ECO:0000313" key="4">
    <source>
        <dbReference type="EMBL" id="MVN89963.1"/>
    </source>
</evidence>
<dbReference type="Proteomes" id="UP000434850">
    <property type="component" value="Unassembled WGS sequence"/>
</dbReference>
<dbReference type="GO" id="GO:0003678">
    <property type="term" value="F:DNA helicase activity"/>
    <property type="evidence" value="ECO:0007669"/>
    <property type="project" value="UniProtKB-ARBA"/>
</dbReference>
<evidence type="ECO:0000259" key="3">
    <source>
        <dbReference type="SMART" id="SM00382"/>
    </source>
</evidence>
<dbReference type="CDD" id="cd17933">
    <property type="entry name" value="DEXSc_RecD-like"/>
    <property type="match status" value="1"/>
</dbReference>
<dbReference type="Pfam" id="PF13604">
    <property type="entry name" value="AAA_30"/>
    <property type="match status" value="1"/>
</dbReference>
<dbReference type="SUPFAM" id="SSF52540">
    <property type="entry name" value="P-loop containing nucleoside triphosphate hydrolases"/>
    <property type="match status" value="2"/>
</dbReference>
<keyword evidence="5" id="KW-1185">Reference proteome</keyword>